<evidence type="ECO:0008006" key="4">
    <source>
        <dbReference type="Google" id="ProtNLM"/>
    </source>
</evidence>
<comment type="caution">
    <text evidence="2">The sequence shown here is derived from an EMBL/GenBank/DDBJ whole genome shotgun (WGS) entry which is preliminary data.</text>
</comment>
<accession>A0A2A9PP58</accession>
<dbReference type="Proteomes" id="UP000037136">
    <property type="component" value="Unassembled WGS sequence"/>
</dbReference>
<sequence>MTRTLLLLALGLSTSLVSADIFVPVSTVRPLPLPESGWASTAMDLFEKSCPEEIQPGGAKVIVSSYSDKPHNLAISNNKVFPSSDSLVRGAIDAWAHHQHLVLRPDVVWFEILAQLNLYMTKHAEELRHLFVDFQGQQEIEVWDFTWQSVIDSFKSEMQKRVKTNWLEKWITPGFSTSTANDNTTSTVLMMGLMQQYFKFTGGIICGLPSVRLLGTEADWQALLDKLEKLRYFGVEPVQYAKRLRPILSMFIQTFRTPESPDVKRFWTQIVRADKVFSCGAGPMEYDVSGWITGFLHWTSNGELLVPAGTPVRGDEVKLQGISYYSASLNSLPVGYAKAPLKMLNYPTKGTNSMAYVLAGNLGIARAEDRSTGVQSQPLSAWFLYGPVDVNATSQAFGNGDELFGIFHGLRDNCYRGARE</sequence>
<dbReference type="OrthoDB" id="9978173at2759"/>
<dbReference type="AlphaFoldDB" id="A0A2A9PP58"/>
<keyword evidence="3" id="KW-1185">Reference proteome</keyword>
<proteinExistence type="predicted"/>
<dbReference type="EMBL" id="LAZP02000007">
    <property type="protein sequence ID" value="PFH63149.1"/>
    <property type="molecule type" value="Genomic_DNA"/>
</dbReference>
<evidence type="ECO:0000313" key="3">
    <source>
        <dbReference type="Proteomes" id="UP000037136"/>
    </source>
</evidence>
<protein>
    <recommendedName>
        <fullName evidence="4">DUF4419 domain-containing protein</fullName>
    </recommendedName>
</protein>
<dbReference type="InterPro" id="IPR025533">
    <property type="entry name" value="DUF4419"/>
</dbReference>
<evidence type="ECO:0000256" key="1">
    <source>
        <dbReference type="SAM" id="SignalP"/>
    </source>
</evidence>
<feature type="chain" id="PRO_5012608808" description="DUF4419 domain-containing protein" evidence="1">
    <location>
        <begin position="20"/>
        <end position="420"/>
    </location>
</feature>
<evidence type="ECO:0000313" key="2">
    <source>
        <dbReference type="EMBL" id="PFH63149.1"/>
    </source>
</evidence>
<dbReference type="Pfam" id="PF14388">
    <property type="entry name" value="DUF4419"/>
    <property type="match status" value="1"/>
</dbReference>
<feature type="signal peptide" evidence="1">
    <location>
        <begin position="1"/>
        <end position="19"/>
    </location>
</feature>
<dbReference type="PANTHER" id="PTHR31252:SF11">
    <property type="entry name" value="DUF4419 DOMAIN-CONTAINING PROTEIN"/>
    <property type="match status" value="1"/>
</dbReference>
<gene>
    <name evidence="2" type="ORF">XA68_17258</name>
</gene>
<dbReference type="PANTHER" id="PTHR31252">
    <property type="entry name" value="DUF4419 DOMAIN-CONTAINING PROTEIN"/>
    <property type="match status" value="1"/>
</dbReference>
<reference evidence="2 3" key="2">
    <citation type="journal article" date="2017" name="Sci. Rep.">
        <title>Ant-infecting Ophiocordyceps genomes reveal a high diversity of potential behavioral manipulation genes and a possible major role for enterotoxins.</title>
        <authorList>
            <person name="de Bekker C."/>
            <person name="Ohm R.A."/>
            <person name="Evans H.C."/>
            <person name="Brachmann A."/>
            <person name="Hughes D.P."/>
        </authorList>
    </citation>
    <scope>NUCLEOTIDE SEQUENCE [LARGE SCALE GENOMIC DNA]</scope>
    <source>
        <strain evidence="2 3">SC16a</strain>
    </source>
</reference>
<reference evidence="2 3" key="1">
    <citation type="journal article" date="2015" name="BMC Genomics">
        <title>Gene expression during zombie ant biting behavior reflects the complexity underlying fungal parasitic behavioral manipulation.</title>
        <authorList>
            <person name="de Bekker C."/>
            <person name="Ohm R.A."/>
            <person name="Loreto R.G."/>
            <person name="Sebastian A."/>
            <person name="Albert I."/>
            <person name="Merrow M."/>
            <person name="Brachmann A."/>
            <person name="Hughes D.P."/>
        </authorList>
    </citation>
    <scope>NUCLEOTIDE SEQUENCE [LARGE SCALE GENOMIC DNA]</scope>
    <source>
        <strain evidence="2 3">SC16a</strain>
    </source>
</reference>
<organism evidence="2 3">
    <name type="scientific">Ophiocordyceps unilateralis</name>
    <name type="common">Zombie-ant fungus</name>
    <name type="synonym">Torrubia unilateralis</name>
    <dbReference type="NCBI Taxonomy" id="268505"/>
    <lineage>
        <taxon>Eukaryota</taxon>
        <taxon>Fungi</taxon>
        <taxon>Dikarya</taxon>
        <taxon>Ascomycota</taxon>
        <taxon>Pezizomycotina</taxon>
        <taxon>Sordariomycetes</taxon>
        <taxon>Hypocreomycetidae</taxon>
        <taxon>Hypocreales</taxon>
        <taxon>Ophiocordycipitaceae</taxon>
        <taxon>Ophiocordyceps</taxon>
    </lineage>
</organism>
<dbReference type="STRING" id="268505.A0A2A9PP58"/>
<keyword evidence="1" id="KW-0732">Signal</keyword>
<name>A0A2A9PP58_OPHUN</name>